<evidence type="ECO:0000256" key="5">
    <source>
        <dbReference type="ARBA" id="ARBA00022801"/>
    </source>
</evidence>
<gene>
    <name evidence="10" type="ORF">ACFQMA_06895</name>
</gene>
<dbReference type="AlphaFoldDB" id="A0ABD5Y1G8"/>
<dbReference type="InterPro" id="IPR035952">
    <property type="entry name" value="Rhomboid-like_sf"/>
</dbReference>
<evidence type="ECO:0000256" key="7">
    <source>
        <dbReference type="ARBA" id="ARBA00023136"/>
    </source>
</evidence>
<dbReference type="Pfam" id="PF01694">
    <property type="entry name" value="Rhomboid"/>
    <property type="match status" value="1"/>
</dbReference>
<comment type="caution">
    <text evidence="10">The sequence shown here is derived from an EMBL/GenBank/DDBJ whole genome shotgun (WGS) entry which is preliminary data.</text>
</comment>
<feature type="transmembrane region" description="Helical" evidence="8">
    <location>
        <begin position="192"/>
        <end position="210"/>
    </location>
</feature>
<keyword evidence="4 8" id="KW-0812">Transmembrane</keyword>
<name>A0ABD5Y1G8_9EURY</name>
<keyword evidence="7 8" id="KW-0472">Membrane</keyword>
<keyword evidence="5 10" id="KW-0378">Hydrolase</keyword>
<feature type="domain" description="Peptidase S54 rhomboid" evidence="9">
    <location>
        <begin position="73"/>
        <end position="210"/>
    </location>
</feature>
<keyword evidence="3 10" id="KW-0645">Protease</keyword>
<feature type="transmembrane region" description="Helical" evidence="8">
    <location>
        <begin position="100"/>
        <end position="126"/>
    </location>
</feature>
<dbReference type="EC" id="3.4.21.105" evidence="10"/>
<evidence type="ECO:0000313" key="11">
    <source>
        <dbReference type="Proteomes" id="UP001596432"/>
    </source>
</evidence>
<protein>
    <submittedName>
        <fullName evidence="10">Rhomboid family intramembrane serine protease</fullName>
        <ecNumber evidence="10">3.4.21.105</ecNumber>
    </submittedName>
</protein>
<evidence type="ECO:0000256" key="8">
    <source>
        <dbReference type="SAM" id="Phobius"/>
    </source>
</evidence>
<dbReference type="EMBL" id="JBHTAS010000001">
    <property type="protein sequence ID" value="MFC7139565.1"/>
    <property type="molecule type" value="Genomic_DNA"/>
</dbReference>
<evidence type="ECO:0000256" key="2">
    <source>
        <dbReference type="ARBA" id="ARBA00009045"/>
    </source>
</evidence>
<dbReference type="GO" id="GO:0008233">
    <property type="term" value="F:peptidase activity"/>
    <property type="evidence" value="ECO:0007669"/>
    <property type="project" value="UniProtKB-KW"/>
</dbReference>
<evidence type="ECO:0000259" key="9">
    <source>
        <dbReference type="Pfam" id="PF01694"/>
    </source>
</evidence>
<keyword evidence="11" id="KW-1185">Reference proteome</keyword>
<dbReference type="Proteomes" id="UP001596432">
    <property type="component" value="Unassembled WGS sequence"/>
</dbReference>
<evidence type="ECO:0000256" key="3">
    <source>
        <dbReference type="ARBA" id="ARBA00022670"/>
    </source>
</evidence>
<dbReference type="Gene3D" id="1.20.1540.10">
    <property type="entry name" value="Rhomboid-like"/>
    <property type="match status" value="1"/>
</dbReference>
<evidence type="ECO:0000313" key="10">
    <source>
        <dbReference type="EMBL" id="MFC7139565.1"/>
    </source>
</evidence>
<dbReference type="PANTHER" id="PTHR43066:SF1">
    <property type="entry name" value="RHOMBOID PROTEIN 2"/>
    <property type="match status" value="1"/>
</dbReference>
<dbReference type="InterPro" id="IPR022764">
    <property type="entry name" value="Peptidase_S54_rhomboid_dom"/>
</dbReference>
<evidence type="ECO:0000256" key="1">
    <source>
        <dbReference type="ARBA" id="ARBA00004141"/>
    </source>
</evidence>
<dbReference type="SUPFAM" id="SSF144091">
    <property type="entry name" value="Rhomboid-like"/>
    <property type="match status" value="1"/>
</dbReference>
<feature type="transmembrane region" description="Helical" evidence="8">
    <location>
        <begin position="20"/>
        <end position="40"/>
    </location>
</feature>
<comment type="subcellular location">
    <subcellularLocation>
        <location evidence="1">Membrane</location>
        <topology evidence="1">Multi-pass membrane protein</topology>
    </subcellularLocation>
</comment>
<evidence type="ECO:0000256" key="4">
    <source>
        <dbReference type="ARBA" id="ARBA00022692"/>
    </source>
</evidence>
<dbReference type="GO" id="GO:0016020">
    <property type="term" value="C:membrane"/>
    <property type="evidence" value="ECO:0007669"/>
    <property type="project" value="UniProtKB-SubCell"/>
</dbReference>
<evidence type="ECO:0000256" key="6">
    <source>
        <dbReference type="ARBA" id="ARBA00022989"/>
    </source>
</evidence>
<feature type="transmembrane region" description="Helical" evidence="8">
    <location>
        <begin position="164"/>
        <end position="186"/>
    </location>
</feature>
<dbReference type="GeneID" id="78819823"/>
<reference evidence="10 11" key="1">
    <citation type="journal article" date="2019" name="Int. J. Syst. Evol. Microbiol.">
        <title>The Global Catalogue of Microorganisms (GCM) 10K type strain sequencing project: providing services to taxonomists for standard genome sequencing and annotation.</title>
        <authorList>
            <consortium name="The Broad Institute Genomics Platform"/>
            <consortium name="The Broad Institute Genome Sequencing Center for Infectious Disease"/>
            <person name="Wu L."/>
            <person name="Ma J."/>
        </authorList>
    </citation>
    <scope>NUCLEOTIDE SEQUENCE [LARGE SCALE GENOMIC DNA]</scope>
    <source>
        <strain evidence="10 11">XZYJT29</strain>
    </source>
</reference>
<accession>A0ABD5Y1G8</accession>
<dbReference type="RefSeq" id="WP_274325150.1">
    <property type="nucleotide sequence ID" value="NZ_CP118158.1"/>
</dbReference>
<dbReference type="PANTHER" id="PTHR43066">
    <property type="entry name" value="RHOMBOID-RELATED PROTEIN"/>
    <property type="match status" value="1"/>
</dbReference>
<dbReference type="GO" id="GO:0006508">
    <property type="term" value="P:proteolysis"/>
    <property type="evidence" value="ECO:0007669"/>
    <property type="project" value="UniProtKB-KW"/>
</dbReference>
<proteinExistence type="inferred from homology"/>
<feature type="transmembrane region" description="Helical" evidence="8">
    <location>
        <begin position="132"/>
        <end position="152"/>
    </location>
</feature>
<sequence>MTEVPASPLTRGLRWLRTVPTAISLCLLFCLVFAAEWYVWTRVGRAAFVEFFVATRDPSVGWLLAPLAHLPTDLRHLTSSVVQLLLFGGIVERRLGRRQFLGLAVVSGVATTAAQVASYVIVGVGARPVGTLGASGIVLAMTALAVVDSLRYRLATGEWHGDATWVWVLLGGFVVGQAVFGLVTLAFGSAQVGVVGHLTGVFIGFGFGLVRPSRSVLYSRVEGR</sequence>
<organism evidence="10 11">
    <name type="scientific">Halosimplex aquaticum</name>
    <dbReference type="NCBI Taxonomy" id="3026162"/>
    <lineage>
        <taxon>Archaea</taxon>
        <taxon>Methanobacteriati</taxon>
        <taxon>Methanobacteriota</taxon>
        <taxon>Stenosarchaea group</taxon>
        <taxon>Halobacteria</taxon>
        <taxon>Halobacteriales</taxon>
        <taxon>Haloarculaceae</taxon>
        <taxon>Halosimplex</taxon>
    </lineage>
</organism>
<comment type="similarity">
    <text evidence="2">Belongs to the peptidase S54 family.</text>
</comment>
<keyword evidence="6 8" id="KW-1133">Transmembrane helix</keyword>